<feature type="coiled-coil region" evidence="1">
    <location>
        <begin position="93"/>
        <end position="120"/>
    </location>
</feature>
<accession>A0A445DY74</accession>
<evidence type="ECO:0000313" key="2">
    <source>
        <dbReference type="EMBL" id="RYR68148.1"/>
    </source>
</evidence>
<proteinExistence type="predicted"/>
<organism evidence="2 3">
    <name type="scientific">Arachis hypogaea</name>
    <name type="common">Peanut</name>
    <dbReference type="NCBI Taxonomy" id="3818"/>
    <lineage>
        <taxon>Eukaryota</taxon>
        <taxon>Viridiplantae</taxon>
        <taxon>Streptophyta</taxon>
        <taxon>Embryophyta</taxon>
        <taxon>Tracheophyta</taxon>
        <taxon>Spermatophyta</taxon>
        <taxon>Magnoliopsida</taxon>
        <taxon>eudicotyledons</taxon>
        <taxon>Gunneridae</taxon>
        <taxon>Pentapetalae</taxon>
        <taxon>rosids</taxon>
        <taxon>fabids</taxon>
        <taxon>Fabales</taxon>
        <taxon>Fabaceae</taxon>
        <taxon>Papilionoideae</taxon>
        <taxon>50 kb inversion clade</taxon>
        <taxon>dalbergioids sensu lato</taxon>
        <taxon>Dalbergieae</taxon>
        <taxon>Pterocarpus clade</taxon>
        <taxon>Arachis</taxon>
    </lineage>
</organism>
<name>A0A445DY74_ARAHY</name>
<protein>
    <submittedName>
        <fullName evidence="2">Uncharacterized protein</fullName>
    </submittedName>
</protein>
<gene>
    <name evidence="2" type="ORF">Ahy_A03g014617</name>
</gene>
<comment type="caution">
    <text evidence="2">The sequence shown here is derived from an EMBL/GenBank/DDBJ whole genome shotgun (WGS) entry which is preliminary data.</text>
</comment>
<evidence type="ECO:0000313" key="3">
    <source>
        <dbReference type="Proteomes" id="UP000289738"/>
    </source>
</evidence>
<dbReference type="EMBL" id="SDMP01000003">
    <property type="protein sequence ID" value="RYR68148.1"/>
    <property type="molecule type" value="Genomic_DNA"/>
</dbReference>
<dbReference type="Proteomes" id="UP000289738">
    <property type="component" value="Chromosome A03"/>
</dbReference>
<reference evidence="2 3" key="1">
    <citation type="submission" date="2019-01" db="EMBL/GenBank/DDBJ databases">
        <title>Sequencing of cultivated peanut Arachis hypogaea provides insights into genome evolution and oil improvement.</title>
        <authorList>
            <person name="Chen X."/>
        </authorList>
    </citation>
    <scope>NUCLEOTIDE SEQUENCE [LARGE SCALE GENOMIC DNA]</scope>
    <source>
        <strain evidence="3">cv. Fuhuasheng</strain>
        <tissue evidence="2">Leaves</tissue>
    </source>
</reference>
<evidence type="ECO:0000256" key="1">
    <source>
        <dbReference type="SAM" id="Coils"/>
    </source>
</evidence>
<sequence>MRNVDVMRMCEITLKNDNIVHFYFDHPIDDNPDIIEEEVVFESSSESAYEINKPIDNVDDVAITNKKINETNGKLNEDVVRVNEVNDGVTETIAKVNRSAENMNERIEKVNDEHDRVNGVVNEGVNGVMNEEDDAQQAKNANKTRNHPREAREDELKMYQYESEELCSPPESDDKGKNVFLQHNPNTLYGQIALELNMDFETMELFKAAAIKYNIQIER</sequence>
<keyword evidence="1" id="KW-0175">Coiled coil</keyword>
<keyword evidence="3" id="KW-1185">Reference proteome</keyword>
<dbReference type="AlphaFoldDB" id="A0A445DY74"/>